<evidence type="ECO:0000313" key="2">
    <source>
        <dbReference type="Proteomes" id="UP000017836"/>
    </source>
</evidence>
<gene>
    <name evidence="1" type="ORF">AMTR_s00038p00200260</name>
</gene>
<dbReference type="OMA" id="YCSSSDW"/>
<dbReference type="eggNOG" id="ENOG502QRMR">
    <property type="taxonomic scope" value="Eukaryota"/>
</dbReference>
<dbReference type="Gramene" id="ERN14647">
    <property type="protein sequence ID" value="ERN14647"/>
    <property type="gene ID" value="AMTR_s00038p00200260"/>
</dbReference>
<proteinExistence type="predicted"/>
<keyword evidence="2" id="KW-1185">Reference proteome</keyword>
<reference evidence="2" key="1">
    <citation type="journal article" date="2013" name="Science">
        <title>The Amborella genome and the evolution of flowering plants.</title>
        <authorList>
            <consortium name="Amborella Genome Project"/>
        </authorList>
    </citation>
    <scope>NUCLEOTIDE SEQUENCE [LARGE SCALE GENOMIC DNA]</scope>
</reference>
<dbReference type="GO" id="GO:0016567">
    <property type="term" value="P:protein ubiquitination"/>
    <property type="evidence" value="ECO:0007669"/>
    <property type="project" value="UniProtKB-UniPathway"/>
</dbReference>
<sequence length="263" mass="29753">MNEMPVSSRKYDMIRGLAEKIVEENAKENCWIFPDINRRVLSASFSHTLLLLQERMHIQDIEEKRGTCEGSREVNQIIQKIPIIRSIRNCLATKSEGVAESGVSAEKLAKELLWLAERLAACGAADEAVSRWSKASTLARLALEGDLRLQASILNVTVFLLRKMREMEEGVMDEASMAKMLVGWMPLLCHASNGLDSPVLTSSQKREIEGVLEVLMEKLLDRDREAVLSLWLSQYARSSSDWPNLQAYYTHWCAVSRKLTTID</sequence>
<dbReference type="AlphaFoldDB" id="U5CZU3"/>
<dbReference type="EMBL" id="KI392532">
    <property type="protein sequence ID" value="ERN14647.1"/>
    <property type="molecule type" value="Genomic_DNA"/>
</dbReference>
<dbReference type="InterPro" id="IPR038920">
    <property type="entry name" value="At3g05675-like"/>
</dbReference>
<organism evidence="1 2">
    <name type="scientific">Amborella trichopoda</name>
    <dbReference type="NCBI Taxonomy" id="13333"/>
    <lineage>
        <taxon>Eukaryota</taxon>
        <taxon>Viridiplantae</taxon>
        <taxon>Streptophyta</taxon>
        <taxon>Embryophyta</taxon>
        <taxon>Tracheophyta</taxon>
        <taxon>Spermatophyta</taxon>
        <taxon>Magnoliopsida</taxon>
        <taxon>Amborellales</taxon>
        <taxon>Amborellaceae</taxon>
        <taxon>Amborella</taxon>
    </lineage>
</organism>
<protein>
    <submittedName>
        <fullName evidence="1">Uncharacterized protein</fullName>
    </submittedName>
</protein>
<dbReference type="PANTHER" id="PTHR31060">
    <property type="entry name" value="OSJNBA0011J08.25 PROTEIN-RELATED"/>
    <property type="match status" value="1"/>
</dbReference>
<name>U5CZU3_AMBTC</name>
<dbReference type="Proteomes" id="UP000017836">
    <property type="component" value="Unassembled WGS sequence"/>
</dbReference>
<dbReference type="UniPathway" id="UPA00143"/>
<evidence type="ECO:0000313" key="1">
    <source>
        <dbReference type="EMBL" id="ERN14647.1"/>
    </source>
</evidence>
<dbReference type="PANTHER" id="PTHR31060:SF4">
    <property type="entry name" value="1,8-CINEOLE SYNTHASE"/>
    <property type="match status" value="1"/>
</dbReference>
<accession>U5CZU3</accession>
<dbReference type="HOGENOM" id="CLU_057775_0_0_1"/>